<evidence type="ECO:0000256" key="2">
    <source>
        <dbReference type="ARBA" id="ARBA00022490"/>
    </source>
</evidence>
<dbReference type="SUPFAM" id="SSF55729">
    <property type="entry name" value="Acyl-CoA N-acyltransferases (Nat)"/>
    <property type="match status" value="1"/>
</dbReference>
<evidence type="ECO:0000313" key="6">
    <source>
        <dbReference type="EMBL" id="UXD21289.1"/>
    </source>
</evidence>
<dbReference type="PANTHER" id="PTHR43420">
    <property type="entry name" value="ACETYLTRANSFERASE"/>
    <property type="match status" value="1"/>
</dbReference>
<name>A0A977K956_9CREN</name>
<dbReference type="Pfam" id="PF00583">
    <property type="entry name" value="Acetyltransf_1"/>
    <property type="match status" value="1"/>
</dbReference>
<dbReference type="PANTHER" id="PTHR43420:SF12">
    <property type="entry name" value="N-ACETYLTRANSFERASE DOMAIN-CONTAINING PROTEIN"/>
    <property type="match status" value="1"/>
</dbReference>
<feature type="domain" description="N-acetyltransferase" evidence="5">
    <location>
        <begin position="3"/>
        <end position="150"/>
    </location>
</feature>
<dbReference type="InterPro" id="IPR050680">
    <property type="entry name" value="YpeA/RimI_acetyltransf"/>
</dbReference>
<keyword evidence="7" id="KW-1185">Reference proteome</keyword>
<proteinExistence type="inferred from homology"/>
<dbReference type="EMBL" id="CP006868">
    <property type="protein sequence ID" value="UXD21289.1"/>
    <property type="molecule type" value="Genomic_DNA"/>
</dbReference>
<dbReference type="PROSITE" id="PS51186">
    <property type="entry name" value="GNAT"/>
    <property type="match status" value="1"/>
</dbReference>
<comment type="similarity">
    <text evidence="1">Belongs to the acetyltransferase family. RimI subfamily.</text>
</comment>
<keyword evidence="4" id="KW-0012">Acyltransferase</keyword>
<organism evidence="6 7">
    <name type="scientific">Ignicoccus pacificus DSM 13166</name>
    <dbReference type="NCBI Taxonomy" id="940294"/>
    <lineage>
        <taxon>Archaea</taxon>
        <taxon>Thermoproteota</taxon>
        <taxon>Thermoprotei</taxon>
        <taxon>Desulfurococcales</taxon>
        <taxon>Desulfurococcaceae</taxon>
        <taxon>Ignicoccus</taxon>
    </lineage>
</organism>
<accession>A0A977K956</accession>
<reference evidence="6" key="1">
    <citation type="submission" date="2013-11" db="EMBL/GenBank/DDBJ databases">
        <title>Comparative genomics of Ignicoccus.</title>
        <authorList>
            <person name="Podar M."/>
        </authorList>
    </citation>
    <scope>NUCLEOTIDE SEQUENCE</scope>
    <source>
        <strain evidence="6">DSM 13166</strain>
    </source>
</reference>
<gene>
    <name evidence="6" type="ORF">IPA_02335</name>
</gene>
<keyword evidence="3" id="KW-0808">Transferase</keyword>
<protein>
    <submittedName>
        <fullName evidence="6">30S ribosomal protein S18</fullName>
    </submittedName>
</protein>
<evidence type="ECO:0000256" key="3">
    <source>
        <dbReference type="ARBA" id="ARBA00022679"/>
    </source>
</evidence>
<keyword evidence="6" id="KW-0689">Ribosomal protein</keyword>
<dbReference type="NCBIfam" id="TIGR01575">
    <property type="entry name" value="rimI"/>
    <property type="match status" value="1"/>
</dbReference>
<dbReference type="InterPro" id="IPR000182">
    <property type="entry name" value="GNAT_dom"/>
</dbReference>
<keyword evidence="2" id="KW-0963">Cytoplasm</keyword>
<dbReference type="GO" id="GO:0005840">
    <property type="term" value="C:ribosome"/>
    <property type="evidence" value="ECO:0007669"/>
    <property type="project" value="UniProtKB-KW"/>
</dbReference>
<dbReference type="Gene3D" id="3.40.630.30">
    <property type="match status" value="1"/>
</dbReference>
<evidence type="ECO:0000256" key="1">
    <source>
        <dbReference type="ARBA" id="ARBA00005395"/>
    </source>
</evidence>
<dbReference type="CDD" id="cd04301">
    <property type="entry name" value="NAT_SF"/>
    <property type="match status" value="1"/>
</dbReference>
<dbReference type="GO" id="GO:0008080">
    <property type="term" value="F:N-acetyltransferase activity"/>
    <property type="evidence" value="ECO:0007669"/>
    <property type="project" value="InterPro"/>
</dbReference>
<dbReference type="KEGG" id="ipc:IPA_02335"/>
<dbReference type="AlphaFoldDB" id="A0A977K956"/>
<evidence type="ECO:0000259" key="5">
    <source>
        <dbReference type="PROSITE" id="PS51186"/>
    </source>
</evidence>
<keyword evidence="6" id="KW-0687">Ribonucleoprotein</keyword>
<dbReference type="Proteomes" id="UP001063698">
    <property type="component" value="Chromosome"/>
</dbReference>
<dbReference type="InterPro" id="IPR016181">
    <property type="entry name" value="Acyl_CoA_acyltransferase"/>
</dbReference>
<evidence type="ECO:0000313" key="7">
    <source>
        <dbReference type="Proteomes" id="UP001063698"/>
    </source>
</evidence>
<evidence type="ECO:0000256" key="4">
    <source>
        <dbReference type="ARBA" id="ARBA00023315"/>
    </source>
</evidence>
<dbReference type="InterPro" id="IPR006464">
    <property type="entry name" value="AcTrfase_RimI/Ard1"/>
</dbReference>
<sequence length="150" mass="17113">MKVRFRHPSIFDVGRLYEIERLSFEHPFPQSVILSQVILHSDTSLVAVVGNKVVGYAIAAIKVLPEGRALHLLNFAVDPSYRGQGIGRLMLRVLEKLARKKGLKAIVLEVSTINYPAIRLYESEGFEKIKVLKNYYPWGEDAYLMKKELK</sequence>